<dbReference type="InterPro" id="IPR030678">
    <property type="entry name" value="Peptide/Ni-bd"/>
</dbReference>
<dbReference type="RefSeq" id="WP_331710550.1">
    <property type="nucleotide sequence ID" value="NZ_LSRE01000008.1"/>
</dbReference>
<accession>A0A137ZPE6</accession>
<proteinExistence type="predicted"/>
<protein>
    <submittedName>
        <fullName evidence="3">ABC transporter substrate-binding protein</fullName>
    </submittedName>
</protein>
<comment type="caution">
    <text evidence="3">The sequence shown here is derived from an EMBL/GenBank/DDBJ whole genome shotgun (WGS) entry which is preliminary data.</text>
</comment>
<gene>
    <name evidence="3" type="ORF">AXK61_15660</name>
</gene>
<dbReference type="Pfam" id="PF00496">
    <property type="entry name" value="SBP_bac_5"/>
    <property type="match status" value="1"/>
</dbReference>
<feature type="chain" id="PRO_5045785811" evidence="1">
    <location>
        <begin position="21"/>
        <end position="543"/>
    </location>
</feature>
<dbReference type="SUPFAM" id="SSF53850">
    <property type="entry name" value="Periplasmic binding protein-like II"/>
    <property type="match status" value="1"/>
</dbReference>
<dbReference type="EMBL" id="LSRE01000008">
    <property type="protein sequence ID" value="KXP00036.1"/>
    <property type="molecule type" value="Genomic_DNA"/>
</dbReference>
<dbReference type="PIRSF" id="PIRSF002741">
    <property type="entry name" value="MppA"/>
    <property type="match status" value="1"/>
</dbReference>
<evidence type="ECO:0000313" key="3">
    <source>
        <dbReference type="EMBL" id="KXP00036.1"/>
    </source>
</evidence>
<dbReference type="InterPro" id="IPR039424">
    <property type="entry name" value="SBP_5"/>
</dbReference>
<dbReference type="PANTHER" id="PTHR30290:SF83">
    <property type="entry name" value="ABC TRANSPORTER SUBSTRATE-BINDING PROTEIN"/>
    <property type="match status" value="1"/>
</dbReference>
<evidence type="ECO:0000259" key="2">
    <source>
        <dbReference type="Pfam" id="PF00496"/>
    </source>
</evidence>
<evidence type="ECO:0000313" key="4">
    <source>
        <dbReference type="Proteomes" id="UP000070409"/>
    </source>
</evidence>
<dbReference type="Gene3D" id="3.40.190.10">
    <property type="entry name" value="Periplasmic binding protein-like II"/>
    <property type="match status" value="1"/>
</dbReference>
<dbReference type="CDD" id="cd00995">
    <property type="entry name" value="PBP2_NikA_DppA_OppA_like"/>
    <property type="match status" value="1"/>
</dbReference>
<keyword evidence="4" id="KW-1185">Reference proteome</keyword>
<evidence type="ECO:0000256" key="1">
    <source>
        <dbReference type="SAM" id="SignalP"/>
    </source>
</evidence>
<organism evidence="3 4">
    <name type="scientific">Tsukamurella pseudospumae</name>
    <dbReference type="NCBI Taxonomy" id="239498"/>
    <lineage>
        <taxon>Bacteria</taxon>
        <taxon>Bacillati</taxon>
        <taxon>Actinomycetota</taxon>
        <taxon>Actinomycetes</taxon>
        <taxon>Mycobacteriales</taxon>
        <taxon>Tsukamurellaceae</taxon>
        <taxon>Tsukamurella</taxon>
    </lineage>
</organism>
<feature type="domain" description="Solute-binding protein family 5" evidence="2">
    <location>
        <begin position="91"/>
        <end position="466"/>
    </location>
</feature>
<keyword evidence="1" id="KW-0732">Signal</keyword>
<dbReference type="PROSITE" id="PS51257">
    <property type="entry name" value="PROKAR_LIPOPROTEIN"/>
    <property type="match status" value="1"/>
</dbReference>
<dbReference type="Gene3D" id="3.90.76.10">
    <property type="entry name" value="Dipeptide-binding Protein, Domain 1"/>
    <property type="match status" value="1"/>
</dbReference>
<reference evidence="3 4" key="1">
    <citation type="submission" date="2016-02" db="EMBL/GenBank/DDBJ databases">
        <authorList>
            <person name="Teng J.L."/>
            <person name="Tang Y."/>
            <person name="Huang Y."/>
            <person name="Guo F."/>
            <person name="Wei W."/>
            <person name="Chen J.H."/>
            <person name="Wong S.Y."/>
            <person name="Lau S.K."/>
            <person name="Woo P.C."/>
        </authorList>
    </citation>
    <scope>NUCLEOTIDE SEQUENCE [LARGE SCALE GENOMIC DNA]</scope>
    <source>
        <strain evidence="3 4">JCM 13375</strain>
    </source>
</reference>
<dbReference type="InterPro" id="IPR000914">
    <property type="entry name" value="SBP_5_dom"/>
</dbReference>
<dbReference type="PANTHER" id="PTHR30290">
    <property type="entry name" value="PERIPLASMIC BINDING COMPONENT OF ABC TRANSPORTER"/>
    <property type="match status" value="1"/>
</dbReference>
<sequence length="543" mass="60256">MRTRSRRWSAARAILATAVAATLAVSGCSMEGARSVNTTGQNAIIRAFAGEPQNGLVPTNTNEQMGGRILRALFTGLYEYKADGALELANAEAVDTTDNKHFTVKLKRDWKFTDGTPVKASNYVRAWNFGANVKNLQLQQDFFAAIDGFEDVSKKGSAVEDMRGLKVVDDYTFTIDLTEPNIDFKLGLGHYPFMPLPDVFFTEGKDKFGQNPIGNGQYKLTQWRHNVQADLVRNDDYKGEKPKNGGLSFIFYATQDAAYTDLGSGNLDVMEILPPSAQRSYKKVLGDRAMERSTAQTQAFSIPEYLDHFRYDEEGRLRRQAISMSINRPLIIDKVFFGSRKPALEFTARSIPGWNGDIPGNENVKYNPEKAKQLWAQANAIRPWTGSFQFAYNTDGGHQTWVEAVCNQIKNTLGIDALPKPYATFKQIRTEVTAKSLTSGARTGWQADYPSLLNFLGPQYLSTGSSNDAVYANPEFDAKIRAAEQAVDQTTSNRLANEAQEILLRDLPIIPLWDYFAVGARGEGVQSALTWNGEADYANTTKG</sequence>
<dbReference type="Gene3D" id="3.10.105.10">
    <property type="entry name" value="Dipeptide-binding Protein, Domain 3"/>
    <property type="match status" value="1"/>
</dbReference>
<dbReference type="Proteomes" id="UP000070409">
    <property type="component" value="Unassembled WGS sequence"/>
</dbReference>
<name>A0A137ZPE6_9ACTN</name>
<feature type="signal peptide" evidence="1">
    <location>
        <begin position="1"/>
        <end position="20"/>
    </location>
</feature>